<dbReference type="InterPro" id="IPR001296">
    <property type="entry name" value="Glyco_trans_1"/>
</dbReference>
<reference evidence="5" key="1">
    <citation type="submission" date="2017-08" db="EMBL/GenBank/DDBJ databases">
        <authorList>
            <person name="Grouzdev D.S."/>
            <person name="Gaisin V.A."/>
            <person name="Rysina M.S."/>
            <person name="Gorlenko V.M."/>
        </authorList>
    </citation>
    <scope>NUCLEOTIDE SEQUENCE [LARGE SCALE GENOMIC DNA]</scope>
    <source>
        <strain evidence="5">Kir15-3F</strain>
    </source>
</reference>
<dbReference type="GO" id="GO:0009103">
    <property type="term" value="P:lipopolysaccharide biosynthetic process"/>
    <property type="evidence" value="ECO:0007669"/>
    <property type="project" value="TreeGrafter"/>
</dbReference>
<dbReference type="AlphaFoldDB" id="A0A2A6RM26"/>
<dbReference type="RefSeq" id="WP_097643236.1">
    <property type="nucleotide sequence ID" value="NZ_NQWI01000018.1"/>
</dbReference>
<dbReference type="CDD" id="cd03809">
    <property type="entry name" value="GT4_MtfB-like"/>
    <property type="match status" value="1"/>
</dbReference>
<organism evidence="4 5">
    <name type="scientific">Candidatus Viridilinea mediisalina</name>
    <dbReference type="NCBI Taxonomy" id="2024553"/>
    <lineage>
        <taxon>Bacteria</taxon>
        <taxon>Bacillati</taxon>
        <taxon>Chloroflexota</taxon>
        <taxon>Chloroflexia</taxon>
        <taxon>Chloroflexales</taxon>
        <taxon>Chloroflexineae</taxon>
        <taxon>Oscillochloridaceae</taxon>
        <taxon>Candidatus Viridilinea</taxon>
    </lineage>
</organism>
<keyword evidence="1 4" id="KW-0808">Transferase</keyword>
<evidence type="ECO:0000259" key="3">
    <source>
        <dbReference type="Pfam" id="PF13439"/>
    </source>
</evidence>
<dbReference type="FunFam" id="3.40.50.2000:FF:000119">
    <property type="entry name" value="Glycosyl transferase group 1"/>
    <property type="match status" value="1"/>
</dbReference>
<dbReference type="Proteomes" id="UP000220527">
    <property type="component" value="Unassembled WGS sequence"/>
</dbReference>
<keyword evidence="5" id="KW-1185">Reference proteome</keyword>
<name>A0A2A6RM26_9CHLR</name>
<accession>A0A2A6RM26</accession>
<dbReference type="OrthoDB" id="9769555at2"/>
<dbReference type="PANTHER" id="PTHR46401:SF2">
    <property type="entry name" value="GLYCOSYLTRANSFERASE WBBK-RELATED"/>
    <property type="match status" value="1"/>
</dbReference>
<dbReference type="Pfam" id="PF13439">
    <property type="entry name" value="Glyco_transf_4"/>
    <property type="match status" value="1"/>
</dbReference>
<protein>
    <submittedName>
        <fullName evidence="4">Glycosyl transferase family 1</fullName>
    </submittedName>
</protein>
<dbReference type="InterPro" id="IPR028098">
    <property type="entry name" value="Glyco_trans_4-like_N"/>
</dbReference>
<evidence type="ECO:0000259" key="2">
    <source>
        <dbReference type="Pfam" id="PF00534"/>
    </source>
</evidence>
<sequence length="376" mass="41869">MCVPIAIDISRLGAREYTGTERYTYELLAALAKLDRFRPYTLYSNGLPARLPLLGPNVSLRNIPAPRLWTHMRLGPTALRERPALLFIPAHVVPLIHPPSVVTIHDLGYHMFPEAHTARRRLELELTTRWSLRAARHVIAISQTTKADLVHHYRADPARISVVYHGVQDHFTPTEHGQHLAPQLRQRYHLAQRPYLLYVGTIQPRKNLVRLLEAFAQALPHLEEPPLLVLAGREGWLSSAIVARTRALGLEHHVRFPGYIPDADLPALLRGALAFVFPSLYEGFGMPVLEAMACGTPVLTANGSALREVADTAALLVDPTNTDAIAAGLLRLISDAHLREALRERGLARAAMFTWERCAQLTLAVLLENIQLASFA</sequence>
<feature type="domain" description="Glycosyltransferase subfamily 4-like N-terminal" evidence="3">
    <location>
        <begin position="18"/>
        <end position="168"/>
    </location>
</feature>
<dbReference type="EMBL" id="NQWI01000018">
    <property type="protein sequence ID" value="PDW03956.1"/>
    <property type="molecule type" value="Genomic_DNA"/>
</dbReference>
<evidence type="ECO:0000313" key="5">
    <source>
        <dbReference type="Proteomes" id="UP000220527"/>
    </source>
</evidence>
<proteinExistence type="predicted"/>
<dbReference type="SUPFAM" id="SSF53756">
    <property type="entry name" value="UDP-Glycosyltransferase/glycogen phosphorylase"/>
    <property type="match status" value="1"/>
</dbReference>
<dbReference type="Gene3D" id="3.40.50.2000">
    <property type="entry name" value="Glycogen Phosphorylase B"/>
    <property type="match status" value="2"/>
</dbReference>
<gene>
    <name evidence="4" type="ORF">CJ255_06270</name>
</gene>
<dbReference type="PANTHER" id="PTHR46401">
    <property type="entry name" value="GLYCOSYLTRANSFERASE WBBK-RELATED"/>
    <property type="match status" value="1"/>
</dbReference>
<dbReference type="Pfam" id="PF00534">
    <property type="entry name" value="Glycos_transf_1"/>
    <property type="match status" value="1"/>
</dbReference>
<evidence type="ECO:0000256" key="1">
    <source>
        <dbReference type="ARBA" id="ARBA00022679"/>
    </source>
</evidence>
<comment type="caution">
    <text evidence="4">The sequence shown here is derived from an EMBL/GenBank/DDBJ whole genome shotgun (WGS) entry which is preliminary data.</text>
</comment>
<dbReference type="GO" id="GO:0016757">
    <property type="term" value="F:glycosyltransferase activity"/>
    <property type="evidence" value="ECO:0007669"/>
    <property type="project" value="InterPro"/>
</dbReference>
<feature type="domain" description="Glycosyl transferase family 1" evidence="2">
    <location>
        <begin position="191"/>
        <end position="346"/>
    </location>
</feature>
<evidence type="ECO:0000313" key="4">
    <source>
        <dbReference type="EMBL" id="PDW03956.1"/>
    </source>
</evidence>